<feature type="domain" description="Mannose-1-phosphate guanyltransferase C-terminal" evidence="9">
    <location>
        <begin position="119"/>
        <end position="228"/>
    </location>
</feature>
<keyword evidence="3 7" id="KW-0808">Transferase</keyword>
<evidence type="ECO:0000259" key="9">
    <source>
        <dbReference type="Pfam" id="PF25087"/>
    </source>
</evidence>
<keyword evidence="11" id="KW-1185">Reference proteome</keyword>
<dbReference type="PANTHER" id="PTHR43378">
    <property type="entry name" value="UDP-3-O-ACYLGLUCOSAMINE N-ACYLTRANSFERASE"/>
    <property type="match status" value="1"/>
</dbReference>
<dbReference type="Proteomes" id="UP000502894">
    <property type="component" value="Chromosome"/>
</dbReference>
<dbReference type="EMBL" id="AP022839">
    <property type="protein sequence ID" value="BCA96600.1"/>
    <property type="molecule type" value="Genomic_DNA"/>
</dbReference>
<evidence type="ECO:0000256" key="7">
    <source>
        <dbReference type="HAMAP-Rule" id="MF_00523"/>
    </source>
</evidence>
<comment type="similarity">
    <text evidence="7">Belongs to the transferase hexapeptide repeat family. LpxD subfamily.</text>
</comment>
<dbReference type="GO" id="GO:0103118">
    <property type="term" value="F:UDP-3-O-[(3R)-3-hydroxyacyl]-glucosamine N-acyltransferase activity"/>
    <property type="evidence" value="ECO:0007669"/>
    <property type="project" value="UniProtKB-EC"/>
</dbReference>
<dbReference type="Gene3D" id="3.40.1390.10">
    <property type="entry name" value="MurE/MurF, N-terminal domain"/>
    <property type="match status" value="1"/>
</dbReference>
<dbReference type="GO" id="GO:0016020">
    <property type="term" value="C:membrane"/>
    <property type="evidence" value="ECO:0007669"/>
    <property type="project" value="GOC"/>
</dbReference>
<organism evidence="10 11">
    <name type="scientific">Legionella antarctica</name>
    <dbReference type="NCBI Taxonomy" id="2708020"/>
    <lineage>
        <taxon>Bacteria</taxon>
        <taxon>Pseudomonadati</taxon>
        <taxon>Pseudomonadota</taxon>
        <taxon>Gammaproteobacteria</taxon>
        <taxon>Legionellales</taxon>
        <taxon>Legionellaceae</taxon>
        <taxon>Legionella</taxon>
    </lineage>
</organism>
<dbReference type="EC" id="2.3.1.191" evidence="7"/>
<dbReference type="HAMAP" id="MF_00523">
    <property type="entry name" value="LpxD"/>
    <property type="match status" value="1"/>
</dbReference>
<protein>
    <recommendedName>
        <fullName evidence="7">UDP-3-O-acylglucosamine N-acyltransferase</fullName>
        <ecNumber evidence="7">2.3.1.191</ecNumber>
    </recommendedName>
</protein>
<comment type="pathway">
    <text evidence="7">Bacterial outer membrane biogenesis; LPS lipid A biosynthesis.</text>
</comment>
<dbReference type="InterPro" id="IPR011004">
    <property type="entry name" value="Trimer_LpxA-like_sf"/>
</dbReference>
<dbReference type="Pfam" id="PF25087">
    <property type="entry name" value="GMPPB_C"/>
    <property type="match status" value="1"/>
</dbReference>
<keyword evidence="2 7" id="KW-0441">Lipid A biosynthesis</keyword>
<dbReference type="InterPro" id="IPR056729">
    <property type="entry name" value="GMPPB_C"/>
</dbReference>
<dbReference type="GO" id="GO:0016410">
    <property type="term" value="F:N-acyltransferase activity"/>
    <property type="evidence" value="ECO:0007669"/>
    <property type="project" value="InterPro"/>
</dbReference>
<dbReference type="InterPro" id="IPR018357">
    <property type="entry name" value="Hexapep_transf_CS"/>
</dbReference>
<evidence type="ECO:0000256" key="1">
    <source>
        <dbReference type="ARBA" id="ARBA00022516"/>
    </source>
</evidence>
<dbReference type="SUPFAM" id="SSF51161">
    <property type="entry name" value="Trimeric LpxA-like enzymes"/>
    <property type="match status" value="1"/>
</dbReference>
<dbReference type="CDD" id="cd03352">
    <property type="entry name" value="LbH_LpxD"/>
    <property type="match status" value="1"/>
</dbReference>
<evidence type="ECO:0000256" key="6">
    <source>
        <dbReference type="ARBA" id="ARBA00023315"/>
    </source>
</evidence>
<dbReference type="InterPro" id="IPR020573">
    <property type="entry name" value="UDP_GlcNAc_AcTrfase_non-rep"/>
</dbReference>
<comment type="subunit">
    <text evidence="7">Homotrimer.</text>
</comment>
<comment type="function">
    <text evidence="7">Catalyzes the N-acylation of UDP-3-O-acylglucosamine using 3-hydroxyacyl-ACP as the acyl donor. Is involved in the biosynthesis of lipid A, a phosphorylated glycolipid that anchors the lipopolysaccharide to the outer membrane of the cell.</text>
</comment>
<keyword evidence="6 7" id="KW-0012">Acyltransferase</keyword>
<dbReference type="InterPro" id="IPR007691">
    <property type="entry name" value="LpxD"/>
</dbReference>
<dbReference type="PROSITE" id="PS00101">
    <property type="entry name" value="HEXAPEP_TRANSFERASES"/>
    <property type="match status" value="1"/>
</dbReference>
<gene>
    <name evidence="10" type="primary">lpxD2</name>
    <name evidence="7" type="synonym">lpxD</name>
    <name evidence="10" type="ORF">TUM19329_29610</name>
</gene>
<sequence>MNSFQFATPRGPFNLSQLAKVSGALVFKEESGSFMVSNIATLSAAQSDNLSMLHQKKYLKALKSSQAGACIIAPEYIGYAPQTMHLLVHQNPYKAYALVLQAFYPEQPFSSFTAPSAYISATATIGKECFIAHGAYIGENVSIGERCKIGVNAVIGDGVVMGDDCRIESSVSIAHSIIGNRVLVYAGARIGQDGFGFASDAQGHYKIPHRGGVLIGNDVEIGANTCIDRGSLENTVIEDWCRVDNLVQIGHNVTVGKNTIICGQVGIAGSSNLGEFVILSGKVGISGHLTIGNQANILVGSTVIQDVEPGARMGGYPAVSDRSWHKQTRFLKKNSKTKT</sequence>
<proteinExistence type="inferred from homology"/>
<feature type="active site" description="Proton acceptor" evidence="7">
    <location>
        <position position="251"/>
    </location>
</feature>
<accession>A0A6F8T8W6</accession>
<dbReference type="KEGG" id="lant:TUM19329_29610"/>
<dbReference type="RefSeq" id="WP_173237867.1">
    <property type="nucleotide sequence ID" value="NZ_AP022839.1"/>
</dbReference>
<evidence type="ECO:0000259" key="8">
    <source>
        <dbReference type="Pfam" id="PF04613"/>
    </source>
</evidence>
<dbReference type="AlphaFoldDB" id="A0A6F8T8W6"/>
<dbReference type="Gene3D" id="2.160.10.10">
    <property type="entry name" value="Hexapeptide repeat proteins"/>
    <property type="match status" value="1"/>
</dbReference>
<evidence type="ECO:0000313" key="11">
    <source>
        <dbReference type="Proteomes" id="UP000502894"/>
    </source>
</evidence>
<keyword evidence="5 7" id="KW-0443">Lipid metabolism</keyword>
<keyword evidence="4 7" id="KW-0677">Repeat</keyword>
<feature type="domain" description="UDP-3-O-[3-hydroxymyristoyl] glucosamine N-acyltransferase non-repeat region" evidence="8">
    <location>
        <begin position="35"/>
        <end position="101"/>
    </location>
</feature>
<evidence type="ECO:0000256" key="2">
    <source>
        <dbReference type="ARBA" id="ARBA00022556"/>
    </source>
</evidence>
<keyword evidence="1 7" id="KW-0444">Lipid biosynthesis</keyword>
<evidence type="ECO:0000313" key="10">
    <source>
        <dbReference type="EMBL" id="BCA96600.1"/>
    </source>
</evidence>
<dbReference type="GO" id="GO:0009245">
    <property type="term" value="P:lipid A biosynthetic process"/>
    <property type="evidence" value="ECO:0007669"/>
    <property type="project" value="UniProtKB-UniRule"/>
</dbReference>
<reference evidence="10" key="1">
    <citation type="journal article" date="2020" name="Microbiol. Resour. Announc.">
        <title>Complete Genome Sequence of Novel Psychrotolerant Legionella Strain TUM19329, Isolated from Antarctic Lake Sediment.</title>
        <authorList>
            <person name="Shimada S."/>
            <person name="Nakai R."/>
            <person name="Aoki K."/>
            <person name="Shimoeda N."/>
            <person name="Ohno G."/>
            <person name="Miyazaki Y."/>
            <person name="Kudoh S."/>
            <person name="Imura S."/>
            <person name="Watanabe K."/>
            <person name="Ishii Y."/>
            <person name="Tateda K."/>
        </authorList>
    </citation>
    <scope>NUCLEOTIDE SEQUENCE [LARGE SCALE GENOMIC DNA]</scope>
    <source>
        <strain evidence="10">TUM19329</strain>
    </source>
</reference>
<evidence type="ECO:0000256" key="5">
    <source>
        <dbReference type="ARBA" id="ARBA00023098"/>
    </source>
</evidence>
<dbReference type="UniPathway" id="UPA00973"/>
<dbReference type="NCBIfam" id="NF002060">
    <property type="entry name" value="PRK00892.1"/>
    <property type="match status" value="1"/>
</dbReference>
<dbReference type="Pfam" id="PF04613">
    <property type="entry name" value="LpxD"/>
    <property type="match status" value="1"/>
</dbReference>
<evidence type="ECO:0000256" key="3">
    <source>
        <dbReference type="ARBA" id="ARBA00022679"/>
    </source>
</evidence>
<dbReference type="PANTHER" id="PTHR43378:SF2">
    <property type="entry name" value="UDP-3-O-ACYLGLUCOSAMINE N-ACYLTRANSFERASE 1, MITOCHONDRIAL-RELATED"/>
    <property type="match status" value="1"/>
</dbReference>
<dbReference type="NCBIfam" id="TIGR01853">
    <property type="entry name" value="lipid_A_lpxD"/>
    <property type="match status" value="1"/>
</dbReference>
<name>A0A6F8T8W6_9GAMM</name>
<evidence type="ECO:0000256" key="4">
    <source>
        <dbReference type="ARBA" id="ARBA00022737"/>
    </source>
</evidence>
<comment type="catalytic activity">
    <reaction evidence="7">
        <text>a UDP-3-O-[(3R)-3-hydroxyacyl]-alpha-D-glucosamine + a (3R)-hydroxyacyl-[ACP] = a UDP-2-N,3-O-bis[(3R)-3-hydroxyacyl]-alpha-D-glucosamine + holo-[ACP] + H(+)</text>
        <dbReference type="Rhea" id="RHEA:53836"/>
        <dbReference type="Rhea" id="RHEA-COMP:9685"/>
        <dbReference type="Rhea" id="RHEA-COMP:9945"/>
        <dbReference type="ChEBI" id="CHEBI:15378"/>
        <dbReference type="ChEBI" id="CHEBI:64479"/>
        <dbReference type="ChEBI" id="CHEBI:78827"/>
        <dbReference type="ChEBI" id="CHEBI:137740"/>
        <dbReference type="ChEBI" id="CHEBI:137748"/>
        <dbReference type="EC" id="2.3.1.191"/>
    </reaction>
</comment>